<keyword evidence="1" id="KW-0472">Membrane</keyword>
<keyword evidence="3" id="KW-1185">Reference proteome</keyword>
<dbReference type="EMBL" id="PQVF01000028">
    <property type="protein sequence ID" value="POY34632.1"/>
    <property type="molecule type" value="Genomic_DNA"/>
</dbReference>
<protein>
    <submittedName>
        <fullName evidence="2">Uncharacterized protein</fullName>
    </submittedName>
</protein>
<reference evidence="2 3" key="1">
    <citation type="submission" date="2018-01" db="EMBL/GenBank/DDBJ databases">
        <authorList>
            <person name="Gaut B.S."/>
            <person name="Morton B.R."/>
            <person name="Clegg M.T."/>
            <person name="Duvall M.R."/>
        </authorList>
    </citation>
    <scope>NUCLEOTIDE SEQUENCE [LARGE SCALE GENOMIC DNA]</scope>
    <source>
        <strain evidence="2 3">HR-AV</strain>
    </source>
</reference>
<keyword evidence="1" id="KW-0812">Transmembrane</keyword>
<evidence type="ECO:0000313" key="2">
    <source>
        <dbReference type="EMBL" id="POY34632.1"/>
    </source>
</evidence>
<comment type="caution">
    <text evidence="2">The sequence shown here is derived from an EMBL/GenBank/DDBJ whole genome shotgun (WGS) entry which is preliminary data.</text>
</comment>
<dbReference type="AlphaFoldDB" id="A0A2S4ZXJ6"/>
<keyword evidence="1" id="KW-1133">Transmembrane helix</keyword>
<name>A0A2S4ZXJ6_9SPHI</name>
<evidence type="ECO:0000313" key="3">
    <source>
        <dbReference type="Proteomes" id="UP000236893"/>
    </source>
</evidence>
<sequence length="90" mass="10091">MKIIRLLIILIVLFLLTILALSTFNSPSDGNDSFGFPFTFYTYLGGKRSPEPLTRHDLNISMLVLDILILATVSFILENLLFRSKNKSGA</sequence>
<organism evidence="2 3">
    <name type="scientific">Solitalea longa</name>
    <dbReference type="NCBI Taxonomy" id="2079460"/>
    <lineage>
        <taxon>Bacteria</taxon>
        <taxon>Pseudomonadati</taxon>
        <taxon>Bacteroidota</taxon>
        <taxon>Sphingobacteriia</taxon>
        <taxon>Sphingobacteriales</taxon>
        <taxon>Sphingobacteriaceae</taxon>
        <taxon>Solitalea</taxon>
    </lineage>
</organism>
<dbReference type="Proteomes" id="UP000236893">
    <property type="component" value="Unassembled WGS sequence"/>
</dbReference>
<accession>A0A2S4ZXJ6</accession>
<proteinExistence type="predicted"/>
<gene>
    <name evidence="2" type="ORF">C3K47_19280</name>
</gene>
<feature type="transmembrane region" description="Helical" evidence="1">
    <location>
        <begin position="60"/>
        <end position="82"/>
    </location>
</feature>
<evidence type="ECO:0000256" key="1">
    <source>
        <dbReference type="SAM" id="Phobius"/>
    </source>
</evidence>